<organism evidence="2 3">
    <name type="scientific">Paractinoplanes deccanensis</name>
    <dbReference type="NCBI Taxonomy" id="113561"/>
    <lineage>
        <taxon>Bacteria</taxon>
        <taxon>Bacillati</taxon>
        <taxon>Actinomycetota</taxon>
        <taxon>Actinomycetes</taxon>
        <taxon>Micromonosporales</taxon>
        <taxon>Micromonosporaceae</taxon>
        <taxon>Paractinoplanes</taxon>
    </lineage>
</organism>
<dbReference type="EMBL" id="BOMI01000021">
    <property type="protein sequence ID" value="GID72642.1"/>
    <property type="molecule type" value="Genomic_DNA"/>
</dbReference>
<evidence type="ECO:0000313" key="2">
    <source>
        <dbReference type="EMBL" id="GID72642.1"/>
    </source>
</evidence>
<feature type="compositionally biased region" description="Basic residues" evidence="1">
    <location>
        <begin position="105"/>
        <end position="122"/>
    </location>
</feature>
<evidence type="ECO:0000313" key="3">
    <source>
        <dbReference type="Proteomes" id="UP000609879"/>
    </source>
</evidence>
<feature type="compositionally biased region" description="Basic and acidic residues" evidence="1">
    <location>
        <begin position="40"/>
        <end position="60"/>
    </location>
</feature>
<feature type="compositionally biased region" description="Gly residues" evidence="1">
    <location>
        <begin position="1"/>
        <end position="11"/>
    </location>
</feature>
<feature type="compositionally biased region" description="Basic and acidic residues" evidence="1">
    <location>
        <begin position="93"/>
        <end position="104"/>
    </location>
</feature>
<accession>A0ABQ3XY23</accession>
<name>A0ABQ3XY23_9ACTN</name>
<reference evidence="2 3" key="1">
    <citation type="submission" date="2021-01" db="EMBL/GenBank/DDBJ databases">
        <title>Whole genome shotgun sequence of Actinoplanes deccanensis NBRC 13994.</title>
        <authorList>
            <person name="Komaki H."/>
            <person name="Tamura T."/>
        </authorList>
    </citation>
    <scope>NUCLEOTIDE SEQUENCE [LARGE SCALE GENOMIC DNA]</scope>
    <source>
        <strain evidence="2 3">NBRC 13994</strain>
    </source>
</reference>
<dbReference type="Proteomes" id="UP000609879">
    <property type="component" value="Unassembled WGS sequence"/>
</dbReference>
<evidence type="ECO:0000256" key="1">
    <source>
        <dbReference type="SAM" id="MobiDB-lite"/>
    </source>
</evidence>
<protein>
    <submittedName>
        <fullName evidence="2">Uncharacterized protein</fullName>
    </submittedName>
</protein>
<sequence>MRGADHGGGQHQGVARRRRTQAGSCHQEHHPAGRDPGGQEEPRRQAALEQRGEQDREADQHAGVGGAGERHPVRLQREHRRLRAPEQEPDADLAPRRTPADHQRQHGGHRHQVAQREHHQHPTGHDQRLGGQIAAAPDHGHGEQQKIPCHTGSLLPTDTVDKTPTSESTM</sequence>
<feature type="region of interest" description="Disordered" evidence="1">
    <location>
        <begin position="1"/>
        <end position="170"/>
    </location>
</feature>
<keyword evidence="3" id="KW-1185">Reference proteome</keyword>
<proteinExistence type="predicted"/>
<comment type="caution">
    <text evidence="2">The sequence shown here is derived from an EMBL/GenBank/DDBJ whole genome shotgun (WGS) entry which is preliminary data.</text>
</comment>
<gene>
    <name evidence="2" type="ORF">Ade02nite_12830</name>
</gene>